<evidence type="ECO:0000313" key="2">
    <source>
        <dbReference type="EMBL" id="TLE05635.1"/>
    </source>
</evidence>
<name>A0A6D2CCK4_9HELI</name>
<evidence type="ECO:0000313" key="3">
    <source>
        <dbReference type="Proteomes" id="UP000029870"/>
    </source>
</evidence>
<gene>
    <name evidence="2" type="ORF">LS77_002820</name>
</gene>
<dbReference type="AlphaFoldDB" id="A0A6D2CCK4"/>
<evidence type="ECO:0000259" key="1">
    <source>
        <dbReference type="Pfam" id="PF05050"/>
    </source>
</evidence>
<reference evidence="2 3" key="1">
    <citation type="journal article" date="2014" name="Genome Announc.">
        <title>Draft genome sequences of eight enterohepatic helicobacter species isolated from both laboratory and wild rodents.</title>
        <authorList>
            <person name="Sheh A."/>
            <person name="Shen Z."/>
            <person name="Fox J.G."/>
        </authorList>
    </citation>
    <scope>NUCLEOTIDE SEQUENCE [LARGE SCALE GENOMIC DNA]</scope>
    <source>
        <strain evidence="2 3">Missouri</strain>
    </source>
</reference>
<sequence length="204" mass="23946">MSNSQPKAVSLGVSDFSPWDLEMANMGYQVLQYDASIEKAPDTHKNMIFHKKFVGATRDHQTITFDDIMQQYSFNEKDHNILQIDIEGAEWEIFEKLDFSILEKYFSQIILEFHDCDPRASLQTERHVAILERFHHAFQPIHLHFNPYGHNFYVKDRFMANVFEVSYARKDLLPNDFILRNECGDIPNLDYPNGEKLPNIPISF</sequence>
<dbReference type="Gene3D" id="3.40.50.150">
    <property type="entry name" value="Vaccinia Virus protein VP39"/>
    <property type="match status" value="1"/>
</dbReference>
<dbReference type="InterPro" id="IPR026913">
    <property type="entry name" value="METTL24"/>
</dbReference>
<organism evidence="2 3">
    <name type="scientific">Helicobacter bilis</name>
    <dbReference type="NCBI Taxonomy" id="37372"/>
    <lineage>
        <taxon>Bacteria</taxon>
        <taxon>Pseudomonadati</taxon>
        <taxon>Campylobacterota</taxon>
        <taxon>Epsilonproteobacteria</taxon>
        <taxon>Campylobacterales</taxon>
        <taxon>Helicobacteraceae</taxon>
        <taxon>Helicobacter</taxon>
    </lineage>
</organism>
<accession>A0A6D2CCK4</accession>
<dbReference type="SUPFAM" id="SSF53335">
    <property type="entry name" value="S-adenosyl-L-methionine-dependent methyltransferases"/>
    <property type="match status" value="1"/>
</dbReference>
<dbReference type="InterPro" id="IPR006342">
    <property type="entry name" value="FkbM_mtfrase"/>
</dbReference>
<keyword evidence="2" id="KW-0808">Transferase</keyword>
<dbReference type="Pfam" id="PF05050">
    <property type="entry name" value="Methyltransf_21"/>
    <property type="match status" value="1"/>
</dbReference>
<dbReference type="EMBL" id="JRPH02000006">
    <property type="protein sequence ID" value="TLE05635.1"/>
    <property type="molecule type" value="Genomic_DNA"/>
</dbReference>
<keyword evidence="2" id="KW-0489">Methyltransferase</keyword>
<dbReference type="GO" id="GO:0032259">
    <property type="term" value="P:methylation"/>
    <property type="evidence" value="ECO:0007669"/>
    <property type="project" value="UniProtKB-KW"/>
</dbReference>
<feature type="domain" description="Methyltransferase FkbM" evidence="1">
    <location>
        <begin position="52"/>
        <end position="118"/>
    </location>
</feature>
<proteinExistence type="predicted"/>
<protein>
    <submittedName>
        <fullName evidence="2">FkbM family methyltransferase</fullName>
    </submittedName>
</protein>
<comment type="caution">
    <text evidence="2">The sequence shown here is derived from an EMBL/GenBank/DDBJ whole genome shotgun (WGS) entry which is preliminary data.</text>
</comment>
<dbReference type="InterPro" id="IPR029063">
    <property type="entry name" value="SAM-dependent_MTases_sf"/>
</dbReference>
<dbReference type="Proteomes" id="UP000029870">
    <property type="component" value="Unassembled WGS sequence"/>
</dbReference>
<dbReference type="GO" id="GO:0008168">
    <property type="term" value="F:methyltransferase activity"/>
    <property type="evidence" value="ECO:0007669"/>
    <property type="project" value="UniProtKB-KW"/>
</dbReference>
<dbReference type="PANTHER" id="PTHR32026">
    <property type="entry name" value="METHYLTRANSFERASE-LIKE PROTEIN 24"/>
    <property type="match status" value="1"/>
</dbReference>